<proteinExistence type="predicted"/>
<gene>
    <name evidence="3" type="ORF">DM02DRAFT_493878</name>
</gene>
<feature type="region of interest" description="Disordered" evidence="1">
    <location>
        <begin position="1"/>
        <end position="170"/>
    </location>
</feature>
<protein>
    <recommendedName>
        <fullName evidence="2">DUF8004 domain-containing protein</fullName>
    </recommendedName>
</protein>
<dbReference type="STRING" id="97972.A0A2V1DF05"/>
<dbReference type="Pfam" id="PF26013">
    <property type="entry name" value="DUF8004"/>
    <property type="match status" value="1"/>
</dbReference>
<name>A0A2V1DF05_9PLEO</name>
<dbReference type="PANTHER" id="PTHR39601:SF2">
    <property type="entry name" value="CHORIOGENIN HMINOR"/>
    <property type="match status" value="1"/>
</dbReference>
<feature type="region of interest" description="Disordered" evidence="1">
    <location>
        <begin position="792"/>
        <end position="877"/>
    </location>
</feature>
<feature type="compositionally biased region" description="Polar residues" evidence="1">
    <location>
        <begin position="807"/>
        <end position="817"/>
    </location>
</feature>
<feature type="compositionally biased region" description="Low complexity" evidence="1">
    <location>
        <begin position="106"/>
        <end position="122"/>
    </location>
</feature>
<keyword evidence="4" id="KW-1185">Reference proteome</keyword>
<evidence type="ECO:0000259" key="2">
    <source>
        <dbReference type="Pfam" id="PF26013"/>
    </source>
</evidence>
<evidence type="ECO:0000313" key="4">
    <source>
        <dbReference type="Proteomes" id="UP000244855"/>
    </source>
</evidence>
<feature type="compositionally biased region" description="Low complexity" evidence="1">
    <location>
        <begin position="86"/>
        <end position="95"/>
    </location>
</feature>
<dbReference type="PANTHER" id="PTHR39601">
    <property type="entry name" value="CHORIOGENIN HMINOR"/>
    <property type="match status" value="1"/>
</dbReference>
<dbReference type="Proteomes" id="UP000244855">
    <property type="component" value="Unassembled WGS sequence"/>
</dbReference>
<evidence type="ECO:0000256" key="1">
    <source>
        <dbReference type="SAM" id="MobiDB-lite"/>
    </source>
</evidence>
<dbReference type="InterPro" id="IPR058317">
    <property type="entry name" value="DUF8004"/>
</dbReference>
<dbReference type="EMBL" id="KZ805457">
    <property type="protein sequence ID" value="PVH96707.1"/>
    <property type="molecule type" value="Genomic_DNA"/>
</dbReference>
<organism evidence="3 4">
    <name type="scientific">Periconia macrospinosa</name>
    <dbReference type="NCBI Taxonomy" id="97972"/>
    <lineage>
        <taxon>Eukaryota</taxon>
        <taxon>Fungi</taxon>
        <taxon>Dikarya</taxon>
        <taxon>Ascomycota</taxon>
        <taxon>Pezizomycotina</taxon>
        <taxon>Dothideomycetes</taxon>
        <taxon>Pleosporomycetidae</taxon>
        <taxon>Pleosporales</taxon>
        <taxon>Massarineae</taxon>
        <taxon>Periconiaceae</taxon>
        <taxon>Periconia</taxon>
    </lineage>
</organism>
<feature type="compositionally biased region" description="Basic and acidic residues" evidence="1">
    <location>
        <begin position="153"/>
        <end position="165"/>
    </location>
</feature>
<feature type="compositionally biased region" description="Pro residues" evidence="1">
    <location>
        <begin position="834"/>
        <end position="844"/>
    </location>
</feature>
<feature type="compositionally biased region" description="Low complexity" evidence="1">
    <location>
        <begin position="272"/>
        <end position="283"/>
    </location>
</feature>
<dbReference type="OrthoDB" id="5300331at2759"/>
<accession>A0A2V1DF05</accession>
<evidence type="ECO:0000313" key="3">
    <source>
        <dbReference type="EMBL" id="PVH96707.1"/>
    </source>
</evidence>
<feature type="compositionally biased region" description="Polar residues" evidence="1">
    <location>
        <begin position="10"/>
        <end position="36"/>
    </location>
</feature>
<feature type="domain" description="DUF8004" evidence="2">
    <location>
        <begin position="383"/>
        <end position="476"/>
    </location>
</feature>
<reference evidence="3 4" key="1">
    <citation type="journal article" date="2018" name="Sci. Rep.">
        <title>Comparative genomics provides insights into the lifestyle and reveals functional heterogeneity of dark septate endophytic fungi.</title>
        <authorList>
            <person name="Knapp D.G."/>
            <person name="Nemeth J.B."/>
            <person name="Barry K."/>
            <person name="Hainaut M."/>
            <person name="Henrissat B."/>
            <person name="Johnson J."/>
            <person name="Kuo A."/>
            <person name="Lim J.H.P."/>
            <person name="Lipzen A."/>
            <person name="Nolan M."/>
            <person name="Ohm R.A."/>
            <person name="Tamas L."/>
            <person name="Grigoriev I.V."/>
            <person name="Spatafora J.W."/>
            <person name="Nagy L.G."/>
            <person name="Kovacs G.M."/>
        </authorList>
    </citation>
    <scope>NUCLEOTIDE SEQUENCE [LARGE SCALE GENOMIC DNA]</scope>
    <source>
        <strain evidence="3 4">DSE2036</strain>
    </source>
</reference>
<sequence>MLKSKKRSTNRLSSIFLGSSGESNDTESVGSSSGSGRLTKLKNRVSSSSTHLPIDFSPPPVPKLPAQHATSTPTSRVAPPVQPIHSVSPVPESVLEPPPSLSAINSPRSRSSSPSRLSKSRPGTSHGIPSASMLSPEDATVKKSRRTTRFFGGRKDSDASSRERNLPQAWVTGHKGKVPYDISPLLKGEPVPELWDEGGDTLVYLHPRTSNKGPSFRIDSSVYAASRAMTRLIHGGLYSGPTLAVDDLPDRSVRSSYATNYLPSRTNSPDQSGAGSSDGSKGSRALSDAVEDDFSEKHLYMPITLSTDQEPVTPTGVQSLPSIEDVDVLITYRNFIAFLVGQSLVATPRQSDFFDIFSRISEVLSKYNFSNVDSSTFGEVAASSFESYVDELGLADIRQSRQATIEAIILGEKMRSMSLYTEGFVHAVGKYEDIKELRHPKFAMISPMTATRLARAALDLENREQNVKNKLKDFDFPAIFAGLMNSETADEGKKIRFKSWKSAFMSTRSFLHDYYKSKYGSWPPRARSKKNDLTTDGLNRLVLKDVYRDLADLYDLLVDRTNLTNRTQDGFVDEDHRTDFESIGNHAMRIVLSEYDRSTPPVQPPVPFDVPLYPSLASLGKDYPSGDYKKDQKARAKKLKKEEIAKAIQQSYNQDADKRSSFIDAFKNFERKQASGSTMEQLWEQRCGHWLFLYAVIQSLPMLVVDAPGVRFTEGVEYFLCEIPRSGVPWSREDTARSRKWFGVDGGKQVVSLPADVVDNGVEGVFRRSHCWKMAEIWSKNDTMLNAAMQEMHADPLPPPPGFLDPSSAQSRPGSQNSDRRRESVMDLGLEALPLPPGFAPPGTPGSRPVSMHDPMKTFDSILSSPELSGKEKDKKK</sequence>
<dbReference type="AlphaFoldDB" id="A0A2V1DF05"/>
<feature type="region of interest" description="Disordered" evidence="1">
    <location>
        <begin position="259"/>
        <end position="287"/>
    </location>
</feature>
<feature type="non-terminal residue" evidence="3">
    <location>
        <position position="877"/>
    </location>
</feature>
<feature type="compositionally biased region" description="Polar residues" evidence="1">
    <location>
        <begin position="259"/>
        <end position="271"/>
    </location>
</feature>